<dbReference type="GO" id="GO:0004177">
    <property type="term" value="F:aminopeptidase activity"/>
    <property type="evidence" value="ECO:0007669"/>
    <property type="project" value="UniProtKB-KW"/>
</dbReference>
<reference evidence="1 2" key="1">
    <citation type="submission" date="2020-07" db="EMBL/GenBank/DDBJ databases">
        <title>Genomic Encyclopedia of Type Strains, Phase IV (KMG-V): Genome sequencing to study the core and pangenomes of soil and plant-associated prokaryotes.</title>
        <authorList>
            <person name="Whitman W."/>
        </authorList>
    </citation>
    <scope>NUCLEOTIDE SEQUENCE [LARGE SCALE GENOMIC DNA]</scope>
    <source>
        <strain evidence="1 2">M8UP30</strain>
    </source>
</reference>
<dbReference type="EMBL" id="JACCCV010000001">
    <property type="protein sequence ID" value="NYF51645.1"/>
    <property type="molecule type" value="Genomic_DNA"/>
</dbReference>
<dbReference type="Proteomes" id="UP000534186">
    <property type="component" value="Unassembled WGS sequence"/>
</dbReference>
<organism evidence="1 2">
    <name type="scientific">Tunturiibacter lichenicola</name>
    <dbReference type="NCBI Taxonomy" id="2051959"/>
    <lineage>
        <taxon>Bacteria</taxon>
        <taxon>Pseudomonadati</taxon>
        <taxon>Acidobacteriota</taxon>
        <taxon>Terriglobia</taxon>
        <taxon>Terriglobales</taxon>
        <taxon>Acidobacteriaceae</taxon>
        <taxon>Tunturiibacter</taxon>
    </lineage>
</organism>
<name>A0A7Y9T9S7_9BACT</name>
<dbReference type="InterPro" id="IPR011042">
    <property type="entry name" value="6-blade_b-propeller_TolB-like"/>
</dbReference>
<evidence type="ECO:0000313" key="2">
    <source>
        <dbReference type="Proteomes" id="UP000534186"/>
    </source>
</evidence>
<dbReference type="SUPFAM" id="SSF82171">
    <property type="entry name" value="DPP6 N-terminal domain-like"/>
    <property type="match status" value="1"/>
</dbReference>
<dbReference type="Gene3D" id="2.120.10.30">
    <property type="entry name" value="TolB, C-terminal domain"/>
    <property type="match status" value="1"/>
</dbReference>
<proteinExistence type="predicted"/>
<evidence type="ECO:0000313" key="1">
    <source>
        <dbReference type="EMBL" id="NYF51645.1"/>
    </source>
</evidence>
<sequence length="340" mass="38136">MTESKISQLRWLDDGRHIVALLNEGIHSEIVELDTRTSQRKVLAKPQEGVKEFSIDGNGGILVFAVPSELPPIKVKSQTREELSRGYRVPFQRPGSARFQKLSLFVSSRLQDGRWTLPKRTVIQSPFTDATLTSMYCQEYLRLSLSPNGRMLLISYVDTGRIPERWKVSKFVQATVVSGFPGMHVTVLYNLKTGKTALPFETPWNHGVPLWSSDSRSFLMSAQSPVGSQSEIQDQREHRGSIHLFRIDVTSGKAEEVAVHLANPVQQPLFWSPTGEVFVQTQNDEISRFLYQNGVWQNASSAHIPLRGLVRELTTNGKYVVGDVESPTSPPGSVFVFVRS</sequence>
<keyword evidence="1" id="KW-0645">Protease</keyword>
<keyword evidence="1" id="KW-0031">Aminopeptidase</keyword>
<comment type="caution">
    <text evidence="1">The sequence shown here is derived from an EMBL/GenBank/DDBJ whole genome shotgun (WGS) entry which is preliminary data.</text>
</comment>
<dbReference type="AlphaFoldDB" id="A0A7Y9T9S7"/>
<keyword evidence="1" id="KW-0378">Hydrolase</keyword>
<protein>
    <submittedName>
        <fullName evidence="1">Dipeptidyl aminopeptidase/acylaminoacyl peptidase</fullName>
    </submittedName>
</protein>
<gene>
    <name evidence="1" type="ORF">HDF12_002010</name>
</gene>
<accession>A0A7Y9T9S7</accession>